<sequence length="39" mass="4059">METLFLSSTHRAKAGMGFLGGLISGQTDERSSSGQSIVT</sequence>
<gene>
    <name evidence="1" type="ORF">SsS58_07530</name>
</gene>
<dbReference type="AlphaFoldDB" id="A0A117EGF6"/>
<evidence type="ECO:0000313" key="1">
    <source>
        <dbReference type="EMBL" id="GAQ67085.1"/>
    </source>
</evidence>
<reference evidence="2" key="1">
    <citation type="submission" date="2015-11" db="EMBL/GenBank/DDBJ databases">
        <authorList>
            <consortium name="Cross-ministerial Strategic Innovation Promotion Program (SIP) consortium"/>
            <person name="Tomihama T."/>
            <person name="Ikenaga M."/>
            <person name="Sakai M."/>
            <person name="Okubo T."/>
            <person name="Ikeda S."/>
        </authorList>
    </citation>
    <scope>NUCLEOTIDE SEQUENCE [LARGE SCALE GENOMIC DNA]</scope>
    <source>
        <strain evidence="2">S58</strain>
    </source>
</reference>
<accession>A0A117EGF6</accession>
<name>A0A117EGF6_STRSC</name>
<reference evidence="1 2" key="2">
    <citation type="journal article" date="2016" name="Genome Announc.">
        <title>Draft Genome Sequences of Streptomyces scabiei S58, Streptomyces turgidiscabies T45, and Streptomyces acidiscabies a10, the Pathogens of Potato Common Scab, Isolated in Japan.</title>
        <authorList>
            <person name="Tomihama T."/>
            <person name="Nishi Y."/>
            <person name="Sakai M."/>
            <person name="Ikenaga M."/>
            <person name="Okubo T."/>
            <person name="Ikeda S."/>
        </authorList>
    </citation>
    <scope>NUCLEOTIDE SEQUENCE [LARGE SCALE GENOMIC DNA]</scope>
    <source>
        <strain evidence="1 2">S58</strain>
    </source>
</reference>
<dbReference type="EMBL" id="BCMM01000050">
    <property type="protein sequence ID" value="GAQ67085.1"/>
    <property type="molecule type" value="Genomic_DNA"/>
</dbReference>
<organism evidence="1 2">
    <name type="scientific">Streptomyces scabiei</name>
    <dbReference type="NCBI Taxonomy" id="1930"/>
    <lineage>
        <taxon>Bacteria</taxon>
        <taxon>Bacillati</taxon>
        <taxon>Actinomycetota</taxon>
        <taxon>Actinomycetes</taxon>
        <taxon>Kitasatosporales</taxon>
        <taxon>Streptomycetaceae</taxon>
        <taxon>Streptomyces</taxon>
    </lineage>
</organism>
<protein>
    <submittedName>
        <fullName evidence="1">Uncharacterized protein</fullName>
    </submittedName>
</protein>
<reference evidence="2" key="3">
    <citation type="submission" date="2016-02" db="EMBL/GenBank/DDBJ databases">
        <title>Draft genome of pathogenic Streptomyces sp. in Japan.</title>
        <authorList>
            <person name="Tomihama T."/>
            <person name="Ikenaga M."/>
            <person name="Sakai M."/>
            <person name="Okubo T."/>
            <person name="Ikeda S."/>
        </authorList>
    </citation>
    <scope>NUCLEOTIDE SEQUENCE [LARGE SCALE GENOMIC DNA]</scope>
    <source>
        <strain evidence="2">S58</strain>
    </source>
</reference>
<proteinExistence type="predicted"/>
<evidence type="ECO:0000313" key="2">
    <source>
        <dbReference type="Proteomes" id="UP000067448"/>
    </source>
</evidence>
<comment type="caution">
    <text evidence="1">The sequence shown here is derived from an EMBL/GenBank/DDBJ whole genome shotgun (WGS) entry which is preliminary data.</text>
</comment>
<dbReference type="Proteomes" id="UP000067448">
    <property type="component" value="Unassembled WGS sequence"/>
</dbReference>